<evidence type="ECO:0000313" key="3">
    <source>
        <dbReference type="Proteomes" id="UP001143372"/>
    </source>
</evidence>
<keyword evidence="1" id="KW-0812">Transmembrane</keyword>
<reference evidence="2" key="1">
    <citation type="journal article" date="2014" name="Int. J. Syst. Evol. Microbiol.">
        <title>Complete genome sequence of Corynebacterium casei LMG S-19264T (=DSM 44701T), isolated from a smear-ripened cheese.</title>
        <authorList>
            <consortium name="US DOE Joint Genome Institute (JGI-PGF)"/>
            <person name="Walter F."/>
            <person name="Albersmeier A."/>
            <person name="Kalinowski J."/>
            <person name="Ruckert C."/>
        </authorList>
    </citation>
    <scope>NUCLEOTIDE SEQUENCE</scope>
    <source>
        <strain evidence="2">VKM B-2347</strain>
    </source>
</reference>
<dbReference type="Proteomes" id="UP001143372">
    <property type="component" value="Unassembled WGS sequence"/>
</dbReference>
<evidence type="ECO:0000313" key="2">
    <source>
        <dbReference type="EMBL" id="GLK68547.1"/>
    </source>
</evidence>
<feature type="transmembrane region" description="Helical" evidence="1">
    <location>
        <begin position="32"/>
        <end position="54"/>
    </location>
</feature>
<sequence>MTAQIGSTTPSLDQIEDDDDPRIQRVYRRLRMLTLIGALTMGVGFLSVMSVIAYRLVKSSPSAMGPTVRTLSLAPGARVVSTAVDGGRIVVTVETDGRTAIHVIDASSLVETGRIDVAPGGPSAPPLR</sequence>
<accession>A0A9W6MW79</accession>
<evidence type="ECO:0000256" key="1">
    <source>
        <dbReference type="SAM" id="Phobius"/>
    </source>
</evidence>
<proteinExistence type="predicted"/>
<keyword evidence="3" id="KW-1185">Reference proteome</keyword>
<reference evidence="2" key="2">
    <citation type="submission" date="2023-01" db="EMBL/GenBank/DDBJ databases">
        <authorList>
            <person name="Sun Q."/>
            <person name="Evtushenko L."/>
        </authorList>
    </citation>
    <scope>NUCLEOTIDE SEQUENCE</scope>
    <source>
        <strain evidence="2">VKM B-2347</strain>
    </source>
</reference>
<comment type="caution">
    <text evidence="2">The sequence shown here is derived from an EMBL/GenBank/DDBJ whole genome shotgun (WGS) entry which is preliminary data.</text>
</comment>
<dbReference type="EMBL" id="BSFI01000008">
    <property type="protein sequence ID" value="GLK68547.1"/>
    <property type="molecule type" value="Genomic_DNA"/>
</dbReference>
<keyword evidence="1" id="KW-0472">Membrane</keyword>
<dbReference type="RefSeq" id="WP_271168780.1">
    <property type="nucleotide sequence ID" value="NZ_BSFI01000008.1"/>
</dbReference>
<keyword evidence="1" id="KW-1133">Transmembrane helix</keyword>
<protein>
    <submittedName>
        <fullName evidence="2">Uncharacterized protein</fullName>
    </submittedName>
</protein>
<name>A0A9W6MW79_9HYPH</name>
<gene>
    <name evidence="2" type="ORF">GCM10008179_21850</name>
</gene>
<dbReference type="AlphaFoldDB" id="A0A9W6MW79"/>
<organism evidence="2 3">
    <name type="scientific">Hansschlegelia plantiphila</name>
    <dbReference type="NCBI Taxonomy" id="374655"/>
    <lineage>
        <taxon>Bacteria</taxon>
        <taxon>Pseudomonadati</taxon>
        <taxon>Pseudomonadota</taxon>
        <taxon>Alphaproteobacteria</taxon>
        <taxon>Hyphomicrobiales</taxon>
        <taxon>Methylopilaceae</taxon>
        <taxon>Hansschlegelia</taxon>
    </lineage>
</organism>